<sequence>MPGLSGARGPGLPGVRRTRWTRPTRPTRRWGGRRVLAALLAAALVAVLVVAGARAVRWASGGGTLPAQVLPADARAYLAVDLDPPAGQKLQVLRLLRSLPDGPGGDREDLRRAAYDLLARGGGLDGVDWERDVDPWLGDRVGVALRPPVAGGSGGPARAAAPVRPVAALAVRDEDAARAALGRLAGRGGGPGWVLLDGYALLAPDQAQAEDAARAAQDRPLADDPGFASDVDALGGRGVATAWAATAALAAPALAAALDASGASGGTAAGRALVTGADLAAAALGPRTAAVLRVDDGRPRLVARTSGGWARPAGAAPPGLAGLPVGTAAALAVHGLGGALTAGWDRLVEEDPLVAGVLGGAPGQRTAVEDRLALELPAGLVPLAGEDLALALRPGGADGAALRVRHPDPEGAGRALERLLALAGRAGALPERATTDGRLVVATTPSARGALEVSGSTGPGAAAGPALGEEPRVAEALPRLEQAVAAAYVDLDGLAPPGGWAPGSAPARLAGAFAAAGATLAVPAPGVLELDLRLLPR</sequence>
<evidence type="ECO:0000313" key="2">
    <source>
        <dbReference type="EMBL" id="RJK92954.1"/>
    </source>
</evidence>
<name>A0A3A3YRP2_9ACTN</name>
<gene>
    <name evidence="2" type="ORF">D5H78_17775</name>
</gene>
<dbReference type="OrthoDB" id="5241887at2"/>
<reference evidence="2 3" key="1">
    <citation type="submission" date="2018-09" db="EMBL/GenBank/DDBJ databases">
        <title>YIM 75000 draft genome.</title>
        <authorList>
            <person name="Tang S."/>
            <person name="Feng Y."/>
        </authorList>
    </citation>
    <scope>NUCLEOTIDE SEQUENCE [LARGE SCALE GENOMIC DNA]</scope>
    <source>
        <strain evidence="2 3">YIM 75000</strain>
    </source>
</reference>
<dbReference type="InterPro" id="IPR021787">
    <property type="entry name" value="DUF3352"/>
</dbReference>
<feature type="compositionally biased region" description="Basic residues" evidence="1">
    <location>
        <begin position="16"/>
        <end position="27"/>
    </location>
</feature>
<proteinExistence type="predicted"/>
<feature type="region of interest" description="Disordered" evidence="1">
    <location>
        <begin position="1"/>
        <end position="27"/>
    </location>
</feature>
<accession>A0A3A3YRP2</accession>
<evidence type="ECO:0000256" key="1">
    <source>
        <dbReference type="SAM" id="MobiDB-lite"/>
    </source>
</evidence>
<feature type="compositionally biased region" description="Gly residues" evidence="1">
    <location>
        <begin position="1"/>
        <end position="12"/>
    </location>
</feature>
<protein>
    <submittedName>
        <fullName evidence="2">DUF3352 domain-containing protein</fullName>
    </submittedName>
</protein>
<keyword evidence="3" id="KW-1185">Reference proteome</keyword>
<dbReference type="EMBL" id="QZEZ01000011">
    <property type="protein sequence ID" value="RJK92954.1"/>
    <property type="molecule type" value="Genomic_DNA"/>
</dbReference>
<evidence type="ECO:0000313" key="3">
    <source>
        <dbReference type="Proteomes" id="UP000265614"/>
    </source>
</evidence>
<organism evidence="2 3">
    <name type="scientific">Vallicoccus soli</name>
    <dbReference type="NCBI Taxonomy" id="2339232"/>
    <lineage>
        <taxon>Bacteria</taxon>
        <taxon>Bacillati</taxon>
        <taxon>Actinomycetota</taxon>
        <taxon>Actinomycetes</taxon>
        <taxon>Motilibacterales</taxon>
        <taxon>Vallicoccaceae</taxon>
        <taxon>Vallicoccus</taxon>
    </lineage>
</organism>
<dbReference type="Pfam" id="PF11832">
    <property type="entry name" value="DUF3352"/>
    <property type="match status" value="1"/>
</dbReference>
<dbReference type="AlphaFoldDB" id="A0A3A3YRP2"/>
<dbReference type="Proteomes" id="UP000265614">
    <property type="component" value="Unassembled WGS sequence"/>
</dbReference>
<comment type="caution">
    <text evidence="2">The sequence shown here is derived from an EMBL/GenBank/DDBJ whole genome shotgun (WGS) entry which is preliminary data.</text>
</comment>